<accession>I7IP89</accession>
<dbReference type="AlphaFoldDB" id="I7IP89"/>
<feature type="transmembrane region" description="Helical" evidence="1">
    <location>
        <begin position="6"/>
        <end position="29"/>
    </location>
</feature>
<dbReference type="GeneID" id="24423384"/>
<keyword evidence="1" id="KW-0812">Transmembrane</keyword>
<keyword evidence="1" id="KW-0472">Membrane</keyword>
<dbReference type="VEuPathDB" id="PiroplasmaDB:BMR1_01G01545"/>
<organism evidence="2 3">
    <name type="scientific">Babesia microti (strain RI)</name>
    <dbReference type="NCBI Taxonomy" id="1133968"/>
    <lineage>
        <taxon>Eukaryota</taxon>
        <taxon>Sar</taxon>
        <taxon>Alveolata</taxon>
        <taxon>Apicomplexa</taxon>
        <taxon>Aconoidasida</taxon>
        <taxon>Piroplasmida</taxon>
        <taxon>Babesiidae</taxon>
        <taxon>Babesia</taxon>
    </lineage>
</organism>
<keyword evidence="3" id="KW-1185">Reference proteome</keyword>
<sequence>MVWESVLARLSLLLSGLLVLSGVCVNSYFGPVSTFRSYRLFGKKNRTVPTNIVSGKQEPKPIRQKSYGIYMQVYGNPNFKNYEEAIQAFRAKIAMSGREEILDSKPERFIPRHMILRKLRQTRGFKISAYQRERALIRATEIDNNNNIRNVFYRQLPTILGALNSYQEFLDKNHGGTESFLAAVQPPKTSS</sequence>
<dbReference type="RefSeq" id="XP_012647379.1">
    <property type="nucleotide sequence ID" value="XM_012791925.1"/>
</dbReference>
<proteinExistence type="predicted"/>
<gene>
    <name evidence="2" type="ORF">BMR1_01G01545</name>
</gene>
<protein>
    <submittedName>
        <fullName evidence="2">Uncharacterized protein</fullName>
    </submittedName>
</protein>
<evidence type="ECO:0000313" key="3">
    <source>
        <dbReference type="Proteomes" id="UP000002899"/>
    </source>
</evidence>
<keyword evidence="1" id="KW-1133">Transmembrane helix</keyword>
<dbReference type="Proteomes" id="UP000002899">
    <property type="component" value="Chromosome I"/>
</dbReference>
<reference evidence="2 3" key="1">
    <citation type="journal article" date="2012" name="Nucleic Acids Res.">
        <title>Sequencing of the smallest Apicomplexan genome from the human pathogen Babesia microti.</title>
        <authorList>
            <person name="Cornillot E."/>
            <person name="Hadj-Kaddour K."/>
            <person name="Dassouli A."/>
            <person name="Noel B."/>
            <person name="Ranwez V."/>
            <person name="Vacherie B."/>
            <person name="Augagneur Y."/>
            <person name="Bres V."/>
            <person name="Duclos A."/>
            <person name="Randazzo S."/>
            <person name="Carcy B."/>
            <person name="Debierre-Grockiego F."/>
            <person name="Delbecq S."/>
            <person name="Moubri-Menage K."/>
            <person name="Shams-Eldin H."/>
            <person name="Usmani-Brown S."/>
            <person name="Bringaud F."/>
            <person name="Wincker P."/>
            <person name="Vivares C.P."/>
            <person name="Schwarz R.T."/>
            <person name="Schetters T.P."/>
            <person name="Krause P.J."/>
            <person name="Gorenflot A."/>
            <person name="Berry V."/>
            <person name="Barbe V."/>
            <person name="Ben Mamoun C."/>
        </authorList>
    </citation>
    <scope>NUCLEOTIDE SEQUENCE [LARGE SCALE GENOMIC DNA]</scope>
    <source>
        <strain evidence="2 3">RI</strain>
    </source>
</reference>
<evidence type="ECO:0000313" key="2">
    <source>
        <dbReference type="EMBL" id="CCF72770.1"/>
    </source>
</evidence>
<name>I7IP89_BABMR</name>
<reference evidence="2 3" key="3">
    <citation type="journal article" date="2016" name="Sci. Rep.">
        <title>Genome-wide diversity and gene expression profiling of Babesia microti isolates identify polymorphic genes that mediate host-pathogen interactions.</title>
        <authorList>
            <person name="Silva J.C."/>
            <person name="Cornillot E."/>
            <person name="McCracken C."/>
            <person name="Usmani-Brown S."/>
            <person name="Dwivedi A."/>
            <person name="Ifeonu O.O."/>
            <person name="Crabtree J."/>
            <person name="Gotia H.T."/>
            <person name="Virji A.Z."/>
            <person name="Reynes C."/>
            <person name="Colinge J."/>
            <person name="Kumar V."/>
            <person name="Lawres L."/>
            <person name="Pazzi J.E."/>
            <person name="Pablo J.V."/>
            <person name="Hung C."/>
            <person name="Brancato J."/>
            <person name="Kumari P."/>
            <person name="Orvis J."/>
            <person name="Tretina K."/>
            <person name="Chibucos M."/>
            <person name="Ott S."/>
            <person name="Sadzewicz L."/>
            <person name="Sengamalay N."/>
            <person name="Shetty A.C."/>
            <person name="Su Q."/>
            <person name="Tallon L."/>
            <person name="Fraser C.M."/>
            <person name="Frutos R."/>
            <person name="Molina D.M."/>
            <person name="Krause P.J."/>
            <person name="Ben Mamoun C."/>
        </authorList>
    </citation>
    <scope>NUCLEOTIDE SEQUENCE [LARGE SCALE GENOMIC DNA]</scope>
    <source>
        <strain evidence="2 3">RI</strain>
    </source>
</reference>
<reference evidence="2 3" key="2">
    <citation type="journal article" date="2013" name="PLoS ONE">
        <title>Whole genome mapping and re-organization of the nuclear and mitochondrial genomes of Babesia microti isolates.</title>
        <authorList>
            <person name="Cornillot E."/>
            <person name="Dassouli A."/>
            <person name="Garg A."/>
            <person name="Pachikara N."/>
            <person name="Randazzo S."/>
            <person name="Depoix D."/>
            <person name="Carcy B."/>
            <person name="Delbecq S."/>
            <person name="Frutos R."/>
            <person name="Silva J.C."/>
            <person name="Sutton R."/>
            <person name="Krause P.J."/>
            <person name="Mamoun C.B."/>
        </authorList>
    </citation>
    <scope>NUCLEOTIDE SEQUENCE [LARGE SCALE GENOMIC DNA]</scope>
    <source>
        <strain evidence="2 3">RI</strain>
    </source>
</reference>
<evidence type="ECO:0000256" key="1">
    <source>
        <dbReference type="SAM" id="Phobius"/>
    </source>
</evidence>
<dbReference type="KEGG" id="bmic:BMR1_01G01545"/>
<dbReference type="EMBL" id="FO082871">
    <property type="protein sequence ID" value="CCF72770.1"/>
    <property type="molecule type" value="Genomic_DNA"/>
</dbReference>